<reference evidence="1" key="1">
    <citation type="submission" date="2016-05" db="EMBL/GenBank/DDBJ databases">
        <authorList>
            <person name="Lavstsen T."/>
            <person name="Jespersen J.S."/>
        </authorList>
    </citation>
    <scope>NUCLEOTIDE SEQUENCE</scope>
    <source>
        <tissue evidence="1">Brain</tissue>
    </source>
</reference>
<dbReference type="EMBL" id="HAED01002136">
    <property type="protein sequence ID" value="SBQ87981.1"/>
    <property type="molecule type" value="Transcribed_RNA"/>
</dbReference>
<evidence type="ECO:0008006" key="2">
    <source>
        <dbReference type="Google" id="ProtNLM"/>
    </source>
</evidence>
<evidence type="ECO:0000313" key="1">
    <source>
        <dbReference type="EMBL" id="SBQ87981.1"/>
    </source>
</evidence>
<reference evidence="1" key="2">
    <citation type="submission" date="2016-06" db="EMBL/GenBank/DDBJ databases">
        <title>The genome of a short-lived fish provides insights into sex chromosome evolution and the genetic control of aging.</title>
        <authorList>
            <person name="Reichwald K."/>
            <person name="Felder M."/>
            <person name="Petzold A."/>
            <person name="Koch P."/>
            <person name="Groth M."/>
            <person name="Platzer M."/>
        </authorList>
    </citation>
    <scope>NUCLEOTIDE SEQUENCE</scope>
    <source>
        <tissue evidence="1">Brain</tissue>
    </source>
</reference>
<feature type="non-terminal residue" evidence="1">
    <location>
        <position position="1"/>
    </location>
</feature>
<proteinExistence type="predicted"/>
<gene>
    <name evidence="1" type="primary">Nfu_g_1_005631</name>
</gene>
<sequence>PPQSPDLNPMEHLRDVVEREIPIVDVTVMLKQIV</sequence>
<accession>A0A1A8HUB0</accession>
<organism evidence="1">
    <name type="scientific">Nothobranchius kuhntae</name>
    <name type="common">Beira killifish</name>
    <dbReference type="NCBI Taxonomy" id="321403"/>
    <lineage>
        <taxon>Eukaryota</taxon>
        <taxon>Metazoa</taxon>
        <taxon>Chordata</taxon>
        <taxon>Craniata</taxon>
        <taxon>Vertebrata</taxon>
        <taxon>Euteleostomi</taxon>
        <taxon>Actinopterygii</taxon>
        <taxon>Neopterygii</taxon>
        <taxon>Teleostei</taxon>
        <taxon>Neoteleostei</taxon>
        <taxon>Acanthomorphata</taxon>
        <taxon>Ovalentaria</taxon>
        <taxon>Atherinomorphae</taxon>
        <taxon>Cyprinodontiformes</taxon>
        <taxon>Nothobranchiidae</taxon>
        <taxon>Nothobranchius</taxon>
    </lineage>
</organism>
<name>A0A1A8HUB0_NOTKU</name>
<dbReference type="AlphaFoldDB" id="A0A1A8HUB0"/>
<protein>
    <recommendedName>
        <fullName evidence="2">Tc1-like transposase DDE domain-containing protein</fullName>
    </recommendedName>
</protein>